<dbReference type="PANTHER" id="PTHR16305">
    <property type="entry name" value="TESTICULAR SOLUBLE ADENYLYL CYCLASE"/>
    <property type="match status" value="1"/>
</dbReference>
<dbReference type="GO" id="GO:0005737">
    <property type="term" value="C:cytoplasm"/>
    <property type="evidence" value="ECO:0007669"/>
    <property type="project" value="TreeGrafter"/>
</dbReference>
<gene>
    <name evidence="4" type="ORF">B8W66_08080</name>
</gene>
<dbReference type="GO" id="GO:0005524">
    <property type="term" value="F:ATP binding"/>
    <property type="evidence" value="ECO:0007669"/>
    <property type="project" value="UniProtKB-KW"/>
</dbReference>
<keyword evidence="5" id="KW-1185">Reference proteome</keyword>
<dbReference type="STRING" id="1430326.B8W66_08080"/>
<dbReference type="AlphaFoldDB" id="A0A1X2LWZ7"/>
<evidence type="ECO:0000256" key="1">
    <source>
        <dbReference type="ARBA" id="ARBA00022741"/>
    </source>
</evidence>
<dbReference type="RefSeq" id="WP_085324500.1">
    <property type="nucleotide sequence ID" value="NZ_NCXP01000006.1"/>
</dbReference>
<feature type="domain" description="Guanylate cyclase" evidence="3">
    <location>
        <begin position="61"/>
        <end position="192"/>
    </location>
</feature>
<evidence type="ECO:0000313" key="5">
    <source>
        <dbReference type="Proteomes" id="UP000193247"/>
    </source>
</evidence>
<evidence type="ECO:0000256" key="2">
    <source>
        <dbReference type="ARBA" id="ARBA00022840"/>
    </source>
</evidence>
<dbReference type="SUPFAM" id="SSF52540">
    <property type="entry name" value="P-loop containing nucleoside triphosphate hydrolases"/>
    <property type="match status" value="1"/>
</dbReference>
<dbReference type="PROSITE" id="PS50125">
    <property type="entry name" value="GUANYLATE_CYCLASE_2"/>
    <property type="match status" value="1"/>
</dbReference>
<keyword evidence="2" id="KW-0067">ATP-binding</keyword>
<evidence type="ECO:0000259" key="3">
    <source>
        <dbReference type="PROSITE" id="PS50125"/>
    </source>
</evidence>
<dbReference type="SUPFAM" id="SSF55073">
    <property type="entry name" value="Nucleotide cyclase"/>
    <property type="match status" value="1"/>
</dbReference>
<dbReference type="InterPro" id="IPR041664">
    <property type="entry name" value="AAA_16"/>
</dbReference>
<dbReference type="SMART" id="SM00044">
    <property type="entry name" value="CYCc"/>
    <property type="match status" value="1"/>
</dbReference>
<dbReference type="Gene3D" id="3.30.70.1230">
    <property type="entry name" value="Nucleotide cyclase"/>
    <property type="match status" value="1"/>
</dbReference>
<comment type="caution">
    <text evidence="4">The sequence shown here is derived from an EMBL/GenBank/DDBJ whole genome shotgun (WGS) entry which is preliminary data.</text>
</comment>
<dbReference type="Gene3D" id="1.25.40.10">
    <property type="entry name" value="Tetratricopeptide repeat domain"/>
    <property type="match status" value="2"/>
</dbReference>
<dbReference type="InterPro" id="IPR027417">
    <property type="entry name" value="P-loop_NTPase"/>
</dbReference>
<dbReference type="SUPFAM" id="SSF48452">
    <property type="entry name" value="TPR-like"/>
    <property type="match status" value="2"/>
</dbReference>
<dbReference type="Proteomes" id="UP000193247">
    <property type="component" value="Unassembled WGS sequence"/>
</dbReference>
<sequence>MDANRIEKIRDLIDAIDALEARRSILPAVAVESALAALRKQLADLENATVYPETGERRCATIMFSDLSGYTAMNERLDPEEVEAIMHRIKTAAIRIVESRGGTVNQFVGDEVVALFGIPRAHEDDPCRAVHAALELHTFVRELNAEVEKDVGQTLGMHTGINSGLIVTSLRDQRDGKFGITGDVVNTGARLLAAANNDEILVSPVTQRLVAPYFQTEPVGLIHMKGKSEGMVPHRVVKKTAVQTRFEAAELKGFTPYAGREKELLALHSAFLKARAGQGRFVTIHGEAGVGKSRLVAEFLHRVQHQVLDFSILRGRCQSHEQHAAYLPFTELLRLAFGIDDIDSPTTMRQKVVDAVLALNAGRDEYLPALLRILSIPSDQYSVPNELSGEGLQRNIHAALSATLAALGRRQPLILLLEDWQWADEASDVALMHIVDTVRAASALLVVNYRADYLPAWHGTSDTEIELGPLDQSGTQSMIRAIYGADELPDMLTEDILQRSSGNPFFVEELCELLRDQGIVRVVDGRVTLQRGLKNVTIPETVQALIRAKLDRLDRASRAVLGPASVIGREFLVPILDRVLADREKLPSLLQNLSRNDLIQFLRSSPEQSCQFKHAITQEVTYDTILRKRRAALHQLVAEAIEELYAARLEEHLEVLAFHYDRSDASDRATRYLELAGDKATGRFALVDARAHYEHALRRVAAAEQTEAKRRKLVELTLKWGEISVYSAPPDVVIPVLETALGHAEDLGLDVESAQLSRLIGFLNIFGGNLSAAKRLYARCQTIGQRCNLKVLEAHGVSGLGFVANHAAKFRESVKHLETGYALHREAGELLGCAHAANLLNNSYAHLGEFESAREATERALVAARACDALTRQWLSHYWSGLTLILQGSWDSAILEASGALTYARGVDKMLIVSVAGSVVAQAQFMLGERHRGIAQLEEMAEIARQGTIYELYSRVFGPLALCCAEVGRNEESLRAAESCLQGCVRTCAGYEHWAYWAQAIVASNTGAKSEVVDTHFQQSIELAKARGQRPFLAQAHFYRSKVLLKRGDVTTASAALKQATELFERMDMAGWLAEARRQTLSV</sequence>
<dbReference type="GO" id="GO:0009190">
    <property type="term" value="P:cyclic nucleotide biosynthetic process"/>
    <property type="evidence" value="ECO:0007669"/>
    <property type="project" value="InterPro"/>
</dbReference>
<reference evidence="4 5" key="1">
    <citation type="submission" date="2017-04" db="EMBL/GenBank/DDBJ databases">
        <title>The new phylogeny of genus Mycobacterium.</title>
        <authorList>
            <person name="Tortoli E."/>
            <person name="Trovato A."/>
            <person name="Cirillo D.M."/>
        </authorList>
    </citation>
    <scope>NUCLEOTIDE SEQUENCE [LARGE SCALE GENOMIC DNA]</scope>
    <source>
        <strain evidence="4 5">TBL 1200985</strain>
    </source>
</reference>
<dbReference type="GO" id="GO:0004016">
    <property type="term" value="F:adenylate cyclase activity"/>
    <property type="evidence" value="ECO:0007669"/>
    <property type="project" value="TreeGrafter"/>
</dbReference>
<dbReference type="CDD" id="cd07302">
    <property type="entry name" value="CHD"/>
    <property type="match status" value="1"/>
</dbReference>
<dbReference type="EMBL" id="NCXP01000006">
    <property type="protein sequence ID" value="OSC41669.1"/>
    <property type="molecule type" value="Genomic_DNA"/>
</dbReference>
<dbReference type="Gene3D" id="3.40.50.300">
    <property type="entry name" value="P-loop containing nucleotide triphosphate hydrolases"/>
    <property type="match status" value="1"/>
</dbReference>
<evidence type="ECO:0000313" key="4">
    <source>
        <dbReference type="EMBL" id="OSC41669.1"/>
    </source>
</evidence>
<dbReference type="PANTHER" id="PTHR16305:SF28">
    <property type="entry name" value="GUANYLATE CYCLASE DOMAIN-CONTAINING PROTEIN"/>
    <property type="match status" value="1"/>
</dbReference>
<organism evidence="4 5">
    <name type="scientific">Mycobacterium decipiens</name>
    <dbReference type="NCBI Taxonomy" id="1430326"/>
    <lineage>
        <taxon>Bacteria</taxon>
        <taxon>Bacillati</taxon>
        <taxon>Actinomycetota</taxon>
        <taxon>Actinomycetes</taxon>
        <taxon>Mycobacteriales</taxon>
        <taxon>Mycobacteriaceae</taxon>
        <taxon>Mycobacterium</taxon>
    </lineage>
</organism>
<dbReference type="OrthoDB" id="5476461at2"/>
<dbReference type="Pfam" id="PF13191">
    <property type="entry name" value="AAA_16"/>
    <property type="match status" value="1"/>
</dbReference>
<proteinExistence type="predicted"/>
<dbReference type="InterPro" id="IPR011990">
    <property type="entry name" value="TPR-like_helical_dom_sf"/>
</dbReference>
<dbReference type="InterPro" id="IPR001054">
    <property type="entry name" value="A/G_cyclase"/>
</dbReference>
<dbReference type="GO" id="GO:0035556">
    <property type="term" value="P:intracellular signal transduction"/>
    <property type="evidence" value="ECO:0007669"/>
    <property type="project" value="InterPro"/>
</dbReference>
<dbReference type="Pfam" id="PF00211">
    <property type="entry name" value="Guanylate_cyc"/>
    <property type="match status" value="1"/>
</dbReference>
<keyword evidence="1" id="KW-0547">Nucleotide-binding</keyword>
<dbReference type="InterPro" id="IPR029787">
    <property type="entry name" value="Nucleotide_cyclase"/>
</dbReference>
<accession>A0A1X2LWZ7</accession>
<protein>
    <recommendedName>
        <fullName evidence="3">Guanylate cyclase domain-containing protein</fullName>
    </recommendedName>
</protein>
<name>A0A1X2LWZ7_9MYCO</name>